<dbReference type="Proteomes" id="UP000198518">
    <property type="component" value="Unassembled WGS sequence"/>
</dbReference>
<evidence type="ECO:0000313" key="2">
    <source>
        <dbReference type="Proteomes" id="UP000198518"/>
    </source>
</evidence>
<reference evidence="1 2" key="1">
    <citation type="submission" date="2016-10" db="EMBL/GenBank/DDBJ databases">
        <authorList>
            <person name="de Groot N.N."/>
        </authorList>
    </citation>
    <scope>NUCLEOTIDE SEQUENCE [LARGE SCALE GENOMIC DNA]</scope>
    <source>
        <strain evidence="1 2">CGMCC 1.5337</strain>
    </source>
</reference>
<dbReference type="AlphaFoldDB" id="A0A1I0N4A9"/>
<dbReference type="RefSeq" id="WP_089667906.1">
    <property type="nucleotide sequence ID" value="NZ_FOJA01000001.1"/>
</dbReference>
<sequence length="75" mass="7873">MGIIDVVSSLGPDTDDAAAAEQSDGAYWCDDCDVRVRDVDVDDEGLTLADGGTPTCPDCGDAMRFERSHADDCAC</sequence>
<evidence type="ECO:0000313" key="1">
    <source>
        <dbReference type="EMBL" id="SEV95921.1"/>
    </source>
</evidence>
<name>A0A1I0N4A9_9EURY</name>
<gene>
    <name evidence="1" type="ORF">SAMN04487945_0597</name>
</gene>
<protein>
    <recommendedName>
        <fullName evidence="3">Small CPxCG-related zinc finger protein</fullName>
    </recommendedName>
</protein>
<proteinExistence type="predicted"/>
<dbReference type="OrthoDB" id="203316at2157"/>
<organism evidence="1 2">
    <name type="scientific">Halobacterium jilantaiense</name>
    <dbReference type="NCBI Taxonomy" id="355548"/>
    <lineage>
        <taxon>Archaea</taxon>
        <taxon>Methanobacteriati</taxon>
        <taxon>Methanobacteriota</taxon>
        <taxon>Stenosarchaea group</taxon>
        <taxon>Halobacteria</taxon>
        <taxon>Halobacteriales</taxon>
        <taxon>Halobacteriaceae</taxon>
        <taxon>Halobacterium</taxon>
    </lineage>
</organism>
<keyword evidence="2" id="KW-1185">Reference proteome</keyword>
<evidence type="ECO:0008006" key="3">
    <source>
        <dbReference type="Google" id="ProtNLM"/>
    </source>
</evidence>
<dbReference type="STRING" id="355548.SAMN04487945_0597"/>
<accession>A0A1I0N4A9</accession>
<dbReference type="EMBL" id="FOJA01000001">
    <property type="protein sequence ID" value="SEV95921.1"/>
    <property type="molecule type" value="Genomic_DNA"/>
</dbReference>